<name>A0AAU9E8Q2_9BACT</name>
<evidence type="ECO:0008006" key="3">
    <source>
        <dbReference type="Google" id="ProtNLM"/>
    </source>
</evidence>
<dbReference type="AlphaFoldDB" id="A0AAU9E8Q2"/>
<reference evidence="2" key="1">
    <citation type="journal article" date="2023" name="Arch. Microbiol.">
        <title>Desulfoferula mesophilus gen. nov. sp. nov., a mesophilic sulfate-reducing bacterium isolated from a brackish lake sediment.</title>
        <authorList>
            <person name="Watanabe T."/>
            <person name="Yabe T."/>
            <person name="Tsuji J.M."/>
            <person name="Fukui M."/>
        </authorList>
    </citation>
    <scope>NUCLEOTIDE SEQUENCE [LARGE SCALE GENOMIC DNA]</scope>
    <source>
        <strain evidence="2">12FAK</strain>
    </source>
</reference>
<protein>
    <recommendedName>
        <fullName evidence="3">N-acetyltransferase domain-containing protein</fullName>
    </recommendedName>
</protein>
<evidence type="ECO:0000313" key="2">
    <source>
        <dbReference type="Proteomes" id="UP001366166"/>
    </source>
</evidence>
<accession>A0AAU9E8Q2</accession>
<organism evidence="1 2">
    <name type="scientific">Desulfoferula mesophila</name>
    <dbReference type="NCBI Taxonomy" id="3058419"/>
    <lineage>
        <taxon>Bacteria</taxon>
        <taxon>Pseudomonadati</taxon>
        <taxon>Thermodesulfobacteriota</taxon>
        <taxon>Desulfarculia</taxon>
        <taxon>Desulfarculales</taxon>
        <taxon>Desulfarculaceae</taxon>
        <taxon>Desulfoferula</taxon>
    </lineage>
</organism>
<gene>
    <name evidence="1" type="ORF">FAK_03560</name>
</gene>
<proteinExistence type="predicted"/>
<dbReference type="EMBL" id="AP028679">
    <property type="protein sequence ID" value="BEQ13290.1"/>
    <property type="molecule type" value="Genomic_DNA"/>
</dbReference>
<evidence type="ECO:0000313" key="1">
    <source>
        <dbReference type="EMBL" id="BEQ13290.1"/>
    </source>
</evidence>
<dbReference type="Proteomes" id="UP001366166">
    <property type="component" value="Chromosome"/>
</dbReference>
<sequence length="250" mass="28036">MNRPAPAFVSLAPFTWEVNFGLGPEHREELRPELTDLLHRVFIDHPDYDRDYLPHFLAADIYLRAFRGKELAGHFISELVYVDGEPLLHLILGLAEPAASGRGRLMPQAMGLCLRLAAQAFGDEGFFVALRTANPRVVAKLWDSPWVRFYPRPDWSAGDQRLRALRPRVCGRLFGADRCSLEGTVFHEIYPAPPWRGRAPQHRDPRANRFCAEHLGPRDAFLFLGPTRAPLEDLPAAGLAWPAGSGKISA</sequence>
<keyword evidence="2" id="KW-1185">Reference proteome</keyword>
<dbReference type="KEGG" id="dmp:FAK_03560"/>
<dbReference type="RefSeq" id="WP_338604847.1">
    <property type="nucleotide sequence ID" value="NZ_AP028679.1"/>
</dbReference>